<keyword evidence="3" id="KW-1185">Reference proteome</keyword>
<sequence length="187" mass="20383">MSIKTHFFSAVGGMIAAAGLVIGWLQLESDKSLYDISEESIQSTDDLNDAITALTQVVREQDVIIDPDGLETLNEKLTELSSTLAQGTGDELTASSIGRVFEGVHRVPYQETILLTASNGESKPFRFDDAEERRGLAIFQIDGNKRTTTEGRIQSLKFGSADCELLFVKIDAAATPPILDIRLTCDE</sequence>
<evidence type="ECO:0000313" key="2">
    <source>
        <dbReference type="EMBL" id="ABI93369.1"/>
    </source>
</evidence>
<dbReference type="Proteomes" id="UP000007029">
    <property type="component" value="Plasmid pTB1"/>
</dbReference>
<feature type="transmembrane region" description="Helical" evidence="1">
    <location>
        <begin position="7"/>
        <end position="27"/>
    </location>
</feature>
<reference evidence="2 3" key="1">
    <citation type="journal article" date="2007" name="J. Bacteriol.">
        <title>The complete genome sequence of Roseobacter denitrificans reveals a mixotrophic rather than photosynthetic metabolism.</title>
        <authorList>
            <person name="Swingley W.D."/>
            <person name="Sadekar S."/>
            <person name="Mastrian S.D."/>
            <person name="Matthies H.J."/>
            <person name="Hao J."/>
            <person name="Ramos H."/>
            <person name="Acharya C.R."/>
            <person name="Conrad A.L."/>
            <person name="Taylor H.L."/>
            <person name="Dejesa L.C."/>
            <person name="Shah M.K."/>
            <person name="O'huallachain M.E."/>
            <person name="Lince M.T."/>
            <person name="Blankenship R.E."/>
            <person name="Beatty J.T."/>
            <person name="Touchman J.W."/>
        </authorList>
    </citation>
    <scope>NUCLEOTIDE SEQUENCE [LARGE SCALE GENOMIC DNA]</scope>
    <source>
        <strain evidence="3">ATCC 33942 / OCh 114</strain>
        <plasmid evidence="2 3">pTB1</plasmid>
    </source>
</reference>
<evidence type="ECO:0000256" key="1">
    <source>
        <dbReference type="SAM" id="Phobius"/>
    </source>
</evidence>
<dbReference type="HOGENOM" id="CLU_1446624_0_0_5"/>
<keyword evidence="1" id="KW-0812">Transmembrane</keyword>
<accession>Q07GN0</accession>
<keyword evidence="1" id="KW-1133">Transmembrane helix</keyword>
<gene>
    <name evidence="2" type="ordered locus">RD1_A0070</name>
</gene>
<proteinExistence type="predicted"/>
<dbReference type="KEGG" id="rde:RD1_A0070"/>
<keyword evidence="2" id="KW-0614">Plasmid</keyword>
<protein>
    <submittedName>
        <fullName evidence="2">Uncharacterized protein</fullName>
    </submittedName>
</protein>
<dbReference type="RefSeq" id="WP_011655425.1">
    <property type="nucleotide sequence ID" value="NC_008386.1"/>
</dbReference>
<dbReference type="EMBL" id="CP000464">
    <property type="protein sequence ID" value="ABI93369.1"/>
    <property type="molecule type" value="Genomic_DNA"/>
</dbReference>
<keyword evidence="1" id="KW-0472">Membrane</keyword>
<name>Q07GN0_ROSDO</name>
<geneLocation type="plasmid" evidence="2 3">
    <name>pTB1</name>
</geneLocation>
<evidence type="ECO:0000313" key="3">
    <source>
        <dbReference type="Proteomes" id="UP000007029"/>
    </source>
</evidence>
<organism evidence="2 3">
    <name type="scientific">Roseobacter denitrificans (strain ATCC 33942 / OCh 114)</name>
    <name type="common">Erythrobacter sp. (strain OCh 114)</name>
    <name type="synonym">Roseobacter denitrificans</name>
    <dbReference type="NCBI Taxonomy" id="375451"/>
    <lineage>
        <taxon>Bacteria</taxon>
        <taxon>Pseudomonadati</taxon>
        <taxon>Pseudomonadota</taxon>
        <taxon>Alphaproteobacteria</taxon>
        <taxon>Rhodobacterales</taxon>
        <taxon>Roseobacteraceae</taxon>
        <taxon>Roseobacter</taxon>
    </lineage>
</organism>
<dbReference type="AlphaFoldDB" id="Q07GN0"/>